<dbReference type="InterPro" id="IPR001387">
    <property type="entry name" value="Cro/C1-type_HTH"/>
</dbReference>
<dbReference type="PANTHER" id="PTHR46558">
    <property type="entry name" value="TRACRIPTIONAL REGULATORY PROTEIN-RELATED-RELATED"/>
    <property type="match status" value="1"/>
</dbReference>
<dbReference type="PANTHER" id="PTHR46558:SF4">
    <property type="entry name" value="DNA-BIDING PHAGE PROTEIN"/>
    <property type="match status" value="1"/>
</dbReference>
<dbReference type="Pfam" id="PF12674">
    <property type="entry name" value="Zn_ribbon_2"/>
    <property type="match status" value="1"/>
</dbReference>
<dbReference type="SUPFAM" id="SSF47413">
    <property type="entry name" value="lambda repressor-like DNA-binding domains"/>
    <property type="match status" value="1"/>
</dbReference>
<dbReference type="CDD" id="cd00093">
    <property type="entry name" value="HTH_XRE"/>
    <property type="match status" value="1"/>
</dbReference>
<proteinExistence type="predicted"/>
<dbReference type="Gene3D" id="1.10.260.40">
    <property type="entry name" value="lambda repressor-like DNA-binding domains"/>
    <property type="match status" value="1"/>
</dbReference>
<organism evidence="3 4">
    <name type="scientific">Slackia faecicanis</name>
    <dbReference type="NCBI Taxonomy" id="255723"/>
    <lineage>
        <taxon>Bacteria</taxon>
        <taxon>Bacillati</taxon>
        <taxon>Actinomycetota</taxon>
        <taxon>Coriobacteriia</taxon>
        <taxon>Eggerthellales</taxon>
        <taxon>Eggerthellaceae</taxon>
        <taxon>Slackia</taxon>
    </lineage>
</organism>
<keyword evidence="4" id="KW-1185">Reference proteome</keyword>
<evidence type="ECO:0000256" key="1">
    <source>
        <dbReference type="ARBA" id="ARBA00023125"/>
    </source>
</evidence>
<dbReference type="AlphaFoldDB" id="A0A3N0AEN2"/>
<evidence type="ECO:0000259" key="2">
    <source>
        <dbReference type="PROSITE" id="PS50943"/>
    </source>
</evidence>
<accession>A0A3N0AEN2</accession>
<dbReference type="GO" id="GO:0003677">
    <property type="term" value="F:DNA binding"/>
    <property type="evidence" value="ECO:0007669"/>
    <property type="project" value="UniProtKB-KW"/>
</dbReference>
<dbReference type="PROSITE" id="PS50943">
    <property type="entry name" value="HTH_CROC1"/>
    <property type="match status" value="1"/>
</dbReference>
<evidence type="ECO:0000313" key="4">
    <source>
        <dbReference type="Proteomes" id="UP000267368"/>
    </source>
</evidence>
<protein>
    <submittedName>
        <fullName evidence="3">XRE family transcriptional regulator</fullName>
    </submittedName>
</protein>
<dbReference type="InterPro" id="IPR025868">
    <property type="entry name" value="Zn_ribbon_dom_put"/>
</dbReference>
<keyword evidence="1" id="KW-0238">DNA-binding</keyword>
<dbReference type="OrthoDB" id="9801008at2"/>
<dbReference type="Proteomes" id="UP000267368">
    <property type="component" value="Unassembled WGS sequence"/>
</dbReference>
<dbReference type="RefSeq" id="WP_123198676.1">
    <property type="nucleotide sequence ID" value="NZ_QICB01000008.1"/>
</dbReference>
<sequence>MILKDVLSTLRRERGLTQEQLAKRLFITRQAVSRWETGETAPGIDMIKLIARELDVPVTQLLEMPDHYCQSCGMMFTGPDQLGHKSDGAETQDYCRWCYEGGSYVCEMTMDDMIEECAPRMADAMGWSVDESASLLGAVLPTLERWKEQGSNRQE</sequence>
<dbReference type="EMBL" id="QICB01000008">
    <property type="protein sequence ID" value="RNL18702.1"/>
    <property type="molecule type" value="Genomic_DNA"/>
</dbReference>
<dbReference type="Pfam" id="PF01381">
    <property type="entry name" value="HTH_3"/>
    <property type="match status" value="1"/>
</dbReference>
<reference evidence="4" key="1">
    <citation type="submission" date="2018-05" db="EMBL/GenBank/DDBJ databases">
        <title>Genome Sequencing of selected type strains of the family Eggerthellaceae.</title>
        <authorList>
            <person name="Danylec N."/>
            <person name="Stoll D.A."/>
            <person name="Doetsch A."/>
            <person name="Huch M."/>
        </authorList>
    </citation>
    <scope>NUCLEOTIDE SEQUENCE [LARGE SCALE GENOMIC DNA]</scope>
    <source>
        <strain evidence="4">DSM 17537</strain>
    </source>
</reference>
<name>A0A3N0AEN2_9ACTN</name>
<comment type="caution">
    <text evidence="3">The sequence shown here is derived from an EMBL/GenBank/DDBJ whole genome shotgun (WGS) entry which is preliminary data.</text>
</comment>
<dbReference type="InterPro" id="IPR010982">
    <property type="entry name" value="Lambda_DNA-bd_dom_sf"/>
</dbReference>
<feature type="domain" description="HTH cro/C1-type" evidence="2">
    <location>
        <begin position="7"/>
        <end position="61"/>
    </location>
</feature>
<evidence type="ECO:0000313" key="3">
    <source>
        <dbReference type="EMBL" id="RNL18702.1"/>
    </source>
</evidence>
<gene>
    <name evidence="3" type="ORF">DMP07_08290</name>
</gene>
<dbReference type="SMART" id="SM00530">
    <property type="entry name" value="HTH_XRE"/>
    <property type="match status" value="1"/>
</dbReference>